<evidence type="ECO:0000313" key="2">
    <source>
        <dbReference type="Proteomes" id="UP000555728"/>
    </source>
</evidence>
<keyword evidence="2" id="KW-1185">Reference proteome</keyword>
<dbReference type="SUPFAM" id="SSF53098">
    <property type="entry name" value="Ribonuclease H-like"/>
    <property type="match status" value="1"/>
</dbReference>
<sequence>MTDTIVALDLGTKTGWAVHARGIITSGTLTMAAGRFDGGGMRFLKFRRWLDTLLAELGGEITALHFEAVRRHAGTDAAHVYGGLQAVLTSWCEEKQVPYSGVGVGVWKRHVVGKGNASKDDVKHELRRRGHDPADDNEADAIAIALWATETAGGVG</sequence>
<comment type="caution">
    <text evidence="1">The sequence shown here is derived from an EMBL/GenBank/DDBJ whole genome shotgun (WGS) entry which is preliminary data.</text>
</comment>
<dbReference type="AlphaFoldDB" id="A0A7W6S3G0"/>
<dbReference type="InterPro" id="IPR036397">
    <property type="entry name" value="RNaseH_sf"/>
</dbReference>
<dbReference type="GO" id="GO:0003676">
    <property type="term" value="F:nucleic acid binding"/>
    <property type="evidence" value="ECO:0007669"/>
    <property type="project" value="InterPro"/>
</dbReference>
<organism evidence="1 2">
    <name type="scientific">Roseospira goensis</name>
    <dbReference type="NCBI Taxonomy" id="391922"/>
    <lineage>
        <taxon>Bacteria</taxon>
        <taxon>Pseudomonadati</taxon>
        <taxon>Pseudomonadota</taxon>
        <taxon>Alphaproteobacteria</taxon>
        <taxon>Rhodospirillales</taxon>
        <taxon>Rhodospirillaceae</taxon>
        <taxon>Roseospira</taxon>
    </lineage>
</organism>
<dbReference type="EMBL" id="JACIGI010000046">
    <property type="protein sequence ID" value="MBB4287680.1"/>
    <property type="molecule type" value="Genomic_DNA"/>
</dbReference>
<keyword evidence="1" id="KW-0540">Nuclease</keyword>
<proteinExistence type="predicted"/>
<keyword evidence="1" id="KW-0378">Hydrolase</keyword>
<name>A0A7W6S3G0_9PROT</name>
<dbReference type="Proteomes" id="UP000555728">
    <property type="component" value="Unassembled WGS sequence"/>
</dbReference>
<evidence type="ECO:0000313" key="1">
    <source>
        <dbReference type="EMBL" id="MBB4287680.1"/>
    </source>
</evidence>
<dbReference type="RefSeq" id="WP_184437675.1">
    <property type="nucleotide sequence ID" value="NZ_JACIGI010000046.1"/>
</dbReference>
<dbReference type="InterPro" id="IPR012337">
    <property type="entry name" value="RNaseH-like_sf"/>
</dbReference>
<dbReference type="Gene3D" id="3.30.420.10">
    <property type="entry name" value="Ribonuclease H-like superfamily/Ribonuclease H"/>
    <property type="match status" value="1"/>
</dbReference>
<protein>
    <submittedName>
        <fullName evidence="1">Holliday junction resolvasome RuvABC endonuclease subunit</fullName>
    </submittedName>
</protein>
<dbReference type="GO" id="GO:0004519">
    <property type="term" value="F:endonuclease activity"/>
    <property type="evidence" value="ECO:0007669"/>
    <property type="project" value="UniProtKB-KW"/>
</dbReference>
<gene>
    <name evidence="1" type="ORF">GGD88_003435</name>
</gene>
<reference evidence="1 2" key="1">
    <citation type="submission" date="2020-08" db="EMBL/GenBank/DDBJ databases">
        <title>Genome sequencing of Purple Non-Sulfur Bacteria from various extreme environments.</title>
        <authorList>
            <person name="Mayer M."/>
        </authorList>
    </citation>
    <scope>NUCLEOTIDE SEQUENCE [LARGE SCALE GENOMIC DNA]</scope>
    <source>
        <strain evidence="1 2">JA135</strain>
    </source>
</reference>
<keyword evidence="1" id="KW-0255">Endonuclease</keyword>
<accession>A0A7W6S3G0</accession>